<keyword evidence="3" id="KW-1185">Reference proteome</keyword>
<protein>
    <submittedName>
        <fullName evidence="2">Uncharacterized protein</fullName>
    </submittedName>
</protein>
<gene>
    <name evidence="2" type="ORF">EJ419_04515</name>
</gene>
<name>A0A4R0QPX1_9BIFI</name>
<evidence type="ECO:0000313" key="2">
    <source>
        <dbReference type="EMBL" id="TCD54304.1"/>
    </source>
</evidence>
<dbReference type="RefSeq" id="WP_131284021.1">
    <property type="nucleotide sequence ID" value="NZ_RXLP01000019.1"/>
</dbReference>
<keyword evidence="1" id="KW-0472">Membrane</keyword>
<dbReference type="EMBL" id="RXLP01000019">
    <property type="protein sequence ID" value="TCD54304.1"/>
    <property type="molecule type" value="Genomic_DNA"/>
</dbReference>
<proteinExistence type="predicted"/>
<dbReference type="OrthoDB" id="3240150at2"/>
<keyword evidence="1" id="KW-0812">Transmembrane</keyword>
<feature type="transmembrane region" description="Helical" evidence="1">
    <location>
        <begin position="34"/>
        <end position="55"/>
    </location>
</feature>
<reference evidence="2 3" key="1">
    <citation type="submission" date="2018-12" db="EMBL/GenBank/DDBJ databases">
        <title>Alloscrdovia theropitheci sp. nov: a novel taxon from the feces of the bleeding-herat monkey (Theropithecus geleda).</title>
        <authorList>
            <person name="Modesto M."/>
        </authorList>
    </citation>
    <scope>NUCLEOTIDE SEQUENCE [LARGE SCALE GENOMIC DNA]</scope>
    <source>
        <strain evidence="2 3">GLDI4/2</strain>
    </source>
</reference>
<dbReference type="AlphaFoldDB" id="A0A4R0QPX1"/>
<sequence length="78" mass="9117">MNEKMQSRLYLLTFLACDIWLIQSIISFVHDGTIMHWSSLIFIACIAIVICYTGYQGWTLYTKTRESDEDDNDNSDEE</sequence>
<accession>A0A4R0QPX1</accession>
<keyword evidence="1" id="KW-1133">Transmembrane helix</keyword>
<feature type="transmembrane region" description="Helical" evidence="1">
    <location>
        <begin position="9"/>
        <end position="28"/>
    </location>
</feature>
<organism evidence="2 3">
    <name type="scientific">Alloscardovia theropitheci</name>
    <dbReference type="NCBI Taxonomy" id="2496842"/>
    <lineage>
        <taxon>Bacteria</taxon>
        <taxon>Bacillati</taxon>
        <taxon>Actinomycetota</taxon>
        <taxon>Actinomycetes</taxon>
        <taxon>Bifidobacteriales</taxon>
        <taxon>Bifidobacteriaceae</taxon>
        <taxon>Alloscardovia</taxon>
    </lineage>
</organism>
<evidence type="ECO:0000313" key="3">
    <source>
        <dbReference type="Proteomes" id="UP000291289"/>
    </source>
</evidence>
<evidence type="ECO:0000256" key="1">
    <source>
        <dbReference type="SAM" id="Phobius"/>
    </source>
</evidence>
<dbReference type="Proteomes" id="UP000291289">
    <property type="component" value="Unassembled WGS sequence"/>
</dbReference>
<comment type="caution">
    <text evidence="2">The sequence shown here is derived from an EMBL/GenBank/DDBJ whole genome shotgun (WGS) entry which is preliminary data.</text>
</comment>